<feature type="binding site" evidence="8">
    <location>
        <begin position="386"/>
        <end position="388"/>
    </location>
    <ligand>
        <name>GTP</name>
        <dbReference type="ChEBI" id="CHEBI:37565"/>
    </ligand>
</feature>
<dbReference type="EMBL" id="FN648496">
    <property type="protein sequence ID" value="CBJ32098.1"/>
    <property type="molecule type" value="Genomic_DNA"/>
</dbReference>
<keyword evidence="2 8" id="KW-0436">Ligase</keyword>
<comment type="cofactor">
    <cofactor evidence="8">
        <name>Mg(2+)</name>
        <dbReference type="ChEBI" id="CHEBI:18420"/>
    </cofactor>
    <text evidence="8">Binds 1 Mg(2+) ion per subunit.</text>
</comment>
<organism evidence="12 13">
    <name type="scientific">Ectocarpus siliculosus</name>
    <name type="common">Brown alga</name>
    <name type="synonym">Conferva siliculosa</name>
    <dbReference type="NCBI Taxonomy" id="2880"/>
    <lineage>
        <taxon>Eukaryota</taxon>
        <taxon>Sar</taxon>
        <taxon>Stramenopiles</taxon>
        <taxon>Ochrophyta</taxon>
        <taxon>PX clade</taxon>
        <taxon>Phaeophyceae</taxon>
        <taxon>Ectocarpales</taxon>
        <taxon>Ectocarpaceae</taxon>
        <taxon>Ectocarpus</taxon>
    </lineage>
</organism>
<proteinExistence type="inferred from homology"/>
<dbReference type="NCBIfam" id="NF002223">
    <property type="entry name" value="PRK01117.1"/>
    <property type="match status" value="1"/>
</dbReference>
<dbReference type="OMA" id="FHHAKPI"/>
<dbReference type="Pfam" id="PF00709">
    <property type="entry name" value="Adenylsucc_synt"/>
    <property type="match status" value="1"/>
</dbReference>
<dbReference type="PANTHER" id="PTHR11846">
    <property type="entry name" value="ADENYLOSUCCINATE SYNTHETASE"/>
    <property type="match status" value="1"/>
</dbReference>
<evidence type="ECO:0000256" key="1">
    <source>
        <dbReference type="ARBA" id="ARBA00011738"/>
    </source>
</evidence>
<dbReference type="Proteomes" id="UP000002630">
    <property type="component" value="Linkage Group LG23"/>
</dbReference>
<keyword evidence="6 8" id="KW-0460">Magnesium</keyword>
<comment type="subcellular location">
    <subcellularLocation>
        <location evidence="8">Cytoplasm</location>
    </subcellularLocation>
</comment>
<dbReference type="OrthoDB" id="10265645at2759"/>
<comment type="subunit">
    <text evidence="1 8">Homodimer.</text>
</comment>
<dbReference type="EC" id="6.3.4.4" evidence="8 10"/>
<evidence type="ECO:0000256" key="4">
    <source>
        <dbReference type="ARBA" id="ARBA00022741"/>
    </source>
</evidence>
<dbReference type="UniPathway" id="UPA00075">
    <property type="reaction ID" value="UER00335"/>
</dbReference>
<feature type="binding site" evidence="8">
    <location>
        <position position="71"/>
    </location>
    <ligand>
        <name>Mg(2+)</name>
        <dbReference type="ChEBI" id="CHEBI:18420"/>
    </ligand>
</feature>
<dbReference type="GO" id="GO:0000287">
    <property type="term" value="F:magnesium ion binding"/>
    <property type="evidence" value="ECO:0007669"/>
    <property type="project" value="UniProtKB-UniRule"/>
</dbReference>
<dbReference type="NCBIfam" id="TIGR00184">
    <property type="entry name" value="purA"/>
    <property type="match status" value="1"/>
</dbReference>
<dbReference type="FunFam" id="1.10.300.10:FF:000001">
    <property type="entry name" value="Adenylosuccinate synthetase"/>
    <property type="match status" value="1"/>
</dbReference>
<keyword evidence="7 8" id="KW-0342">GTP-binding</keyword>
<keyword evidence="13" id="KW-1185">Reference proteome</keyword>
<feature type="region of interest" description="Disordered" evidence="11">
    <location>
        <begin position="1"/>
        <end position="32"/>
    </location>
</feature>
<evidence type="ECO:0000256" key="9">
    <source>
        <dbReference type="PROSITE-ProRule" id="PRU10134"/>
    </source>
</evidence>
<dbReference type="STRING" id="2880.D7FWL0"/>
<feature type="binding site" evidence="8">
    <location>
        <position position="360"/>
    </location>
    <ligand>
        <name>GTP</name>
        <dbReference type="ChEBI" id="CHEBI:37565"/>
    </ligand>
</feature>
<sequence>MSAMMSDSELRVERRSGASSTTPVDTDRISDLQDSVKRIEDMLEKQTLSPKKPGHGHEGVVDVVLGAQWGDEGKGKLVDILSQNYNICARVAGGSNAGHTIVVGDKTFKFHLLPSGMLHPGTMGVIGNGVVVHIPTLLKEMKSLEEAGIDFEGRLKISDRAHIVFDFHQQVDGVQEGNLGRNKIGTTKKGIGPAYSSKIVRNGVRIGDLRFFDDFKERFRALVEHAERAHGNSLHVDVEKEIGYYASVRELIVNMTADTIALTNTAFDSGKRILVEGANATMLDIDFGTYPYVTSSNPSVGSVCTGLGVPPNKISNIFGTVKSYCTRVGEGPFPTETLGETGDTLRKNGGEFGTTTGRPRRCGWLDIPQMRYSTLVNGYSVLNLTKLDVLTGMEEVQIGVAYKFEGKCLESMPSSLNVLKNVQVEYEVLAGWEEDISDCKEWDDLPTNAQVYVRRVEELLGVYIRWIGVGQDRLAVIDRYDRYTGSP</sequence>
<protein>
    <recommendedName>
        <fullName evidence="8 10">Adenylosuccinate synthetase</fullName>
        <shortName evidence="8">AMPSase</shortName>
        <shortName evidence="8">AdSS</shortName>
        <ecNumber evidence="8 10">6.3.4.4</ecNumber>
    </recommendedName>
    <alternativeName>
        <fullName evidence="8">IMP--aspartate ligase</fullName>
    </alternativeName>
</protein>
<feature type="binding site" evidence="8">
    <location>
        <begin position="70"/>
        <end position="76"/>
    </location>
    <ligand>
        <name>GTP</name>
        <dbReference type="ChEBI" id="CHEBI:37565"/>
    </ligand>
</feature>
<dbReference type="Gene3D" id="3.90.170.10">
    <property type="entry name" value="Adenylosuccinate Synthetase, subunit A, domain 3"/>
    <property type="match status" value="1"/>
</dbReference>
<feature type="binding site" evidence="8">
    <location>
        <begin position="354"/>
        <end position="360"/>
    </location>
    <ligand>
        <name>substrate</name>
    </ligand>
</feature>
<name>D7FWL0_ECTSI</name>
<evidence type="ECO:0000256" key="3">
    <source>
        <dbReference type="ARBA" id="ARBA00022723"/>
    </source>
</evidence>
<comment type="similarity">
    <text evidence="8 10">Belongs to the adenylosuccinate synthetase family.</text>
</comment>
<dbReference type="GO" id="GO:0005525">
    <property type="term" value="F:GTP binding"/>
    <property type="evidence" value="ECO:0007669"/>
    <property type="project" value="UniProtKB-UniRule"/>
</dbReference>
<feature type="active site" description="Proton donor" evidence="8">
    <location>
        <position position="99"/>
    </location>
</feature>
<keyword evidence="3 8" id="KW-0479">Metal-binding</keyword>
<dbReference type="InParanoid" id="D7FWL0"/>
<dbReference type="InterPro" id="IPR018220">
    <property type="entry name" value="Adenylosuccin_syn_GTP-bd"/>
</dbReference>
<evidence type="ECO:0000313" key="13">
    <source>
        <dbReference type="Proteomes" id="UP000002630"/>
    </source>
</evidence>
<dbReference type="HAMAP" id="MF_00011">
    <property type="entry name" value="Adenylosucc_synth"/>
    <property type="match status" value="1"/>
</dbReference>
<feature type="binding site" evidence="8">
    <location>
        <begin position="96"/>
        <end position="99"/>
    </location>
    <ligand>
        <name>IMP</name>
        <dbReference type="ChEBI" id="CHEBI:58053"/>
    </ligand>
</feature>
<feature type="binding site" evidence="8">
    <location>
        <begin position="71"/>
        <end position="74"/>
    </location>
    <ligand>
        <name>IMP</name>
        <dbReference type="ChEBI" id="CHEBI:58053"/>
    </ligand>
</feature>
<dbReference type="EMBL" id="FN649748">
    <property type="protein sequence ID" value="CBJ32098.1"/>
    <property type="molecule type" value="Genomic_DNA"/>
</dbReference>
<evidence type="ECO:0000256" key="10">
    <source>
        <dbReference type="RuleBase" id="RU000520"/>
    </source>
</evidence>
<feature type="active site" description="Proton acceptor" evidence="8">
    <location>
        <position position="71"/>
    </location>
</feature>
<feature type="binding site" evidence="8">
    <location>
        <position position="201"/>
    </location>
    <ligand>
        <name>IMP</name>
        <dbReference type="ChEBI" id="CHEBI:58053"/>
        <note>ligand shared between dimeric partners</note>
    </ligand>
</feature>
<dbReference type="Gene3D" id="1.10.300.10">
    <property type="entry name" value="Adenylosuccinate Synthetase, subunit A, domain 2"/>
    <property type="match status" value="1"/>
</dbReference>
<evidence type="ECO:0000256" key="8">
    <source>
        <dbReference type="HAMAP-Rule" id="MF_03125"/>
    </source>
</evidence>
<evidence type="ECO:0000256" key="7">
    <source>
        <dbReference type="ARBA" id="ARBA00023134"/>
    </source>
</evidence>
<dbReference type="SMART" id="SM00788">
    <property type="entry name" value="Adenylsucc_synt"/>
    <property type="match status" value="1"/>
</dbReference>
<evidence type="ECO:0000256" key="11">
    <source>
        <dbReference type="SAM" id="MobiDB-lite"/>
    </source>
</evidence>
<feature type="active site" evidence="9">
    <location>
        <position position="198"/>
    </location>
</feature>
<evidence type="ECO:0000256" key="6">
    <source>
        <dbReference type="ARBA" id="ARBA00022842"/>
    </source>
</evidence>
<dbReference type="FunCoup" id="D7FWL0">
    <property type="interactions" value="305"/>
</dbReference>
<feature type="binding site" evidence="8">
    <location>
        <position position="294"/>
    </location>
    <ligand>
        <name>IMP</name>
        <dbReference type="ChEBI" id="CHEBI:58053"/>
    </ligand>
</feature>
<dbReference type="InterPro" id="IPR042109">
    <property type="entry name" value="Adenylosuccinate_synth_dom1"/>
</dbReference>
<comment type="function">
    <text evidence="8">Plays an important role in the de novo pathway and in the salvage pathway of purine nucleotide biosynthesis. Catalyzes the first commited step in the biosynthesis of AMP from IMP.</text>
</comment>
<comment type="pathway">
    <text evidence="8 10">Purine metabolism; AMP biosynthesis via de novo pathway; AMP from IMP: step 1/2.</text>
</comment>
<keyword evidence="4 8" id="KW-0547">Nucleotide-binding</keyword>
<dbReference type="PROSITE" id="PS00513">
    <property type="entry name" value="ADENYLOSUCCIN_SYN_2"/>
    <property type="match status" value="1"/>
</dbReference>
<dbReference type="GO" id="GO:0046040">
    <property type="term" value="P:IMP metabolic process"/>
    <property type="evidence" value="ECO:0007669"/>
    <property type="project" value="TreeGrafter"/>
</dbReference>
<evidence type="ECO:0000256" key="2">
    <source>
        <dbReference type="ARBA" id="ARBA00022598"/>
    </source>
</evidence>
<dbReference type="Gene3D" id="3.40.440.10">
    <property type="entry name" value="Adenylosuccinate Synthetase, subunit A, domain 1"/>
    <property type="match status" value="1"/>
</dbReference>
<comment type="function">
    <text evidence="10">Plays an important role in the de novo pathway of purine nucleotide biosynthesis.</text>
</comment>
<dbReference type="CDD" id="cd03108">
    <property type="entry name" value="AdSS"/>
    <property type="match status" value="1"/>
</dbReference>
<dbReference type="PANTHER" id="PTHR11846:SF0">
    <property type="entry name" value="ADENYLOSUCCINATE SYNTHETASE"/>
    <property type="match status" value="1"/>
</dbReference>
<dbReference type="GO" id="GO:0005737">
    <property type="term" value="C:cytoplasm"/>
    <property type="evidence" value="ECO:0007669"/>
    <property type="project" value="UniProtKB-SubCell"/>
</dbReference>
<feature type="binding site" evidence="8">
    <location>
        <begin position="98"/>
        <end position="100"/>
    </location>
    <ligand>
        <name>GTP</name>
        <dbReference type="ChEBI" id="CHEBI:37565"/>
    </ligand>
</feature>
<dbReference type="InterPro" id="IPR001114">
    <property type="entry name" value="Adenylosuccinate_synthetase"/>
</dbReference>
<dbReference type="eggNOG" id="KOG1355">
    <property type="taxonomic scope" value="Eukaryota"/>
</dbReference>
<dbReference type="GO" id="GO:0004019">
    <property type="term" value="F:adenylosuccinate synthase activity"/>
    <property type="evidence" value="ECO:0007669"/>
    <property type="project" value="UniProtKB-UniRule"/>
</dbReference>
<keyword evidence="8" id="KW-0963">Cytoplasm</keyword>
<gene>
    <name evidence="12" type="ORF">Esi_0308_0007</name>
</gene>
<dbReference type="AlphaFoldDB" id="D7FWL0"/>
<dbReference type="InterPro" id="IPR042110">
    <property type="entry name" value="Adenylosuccinate_synth_dom2"/>
</dbReference>
<dbReference type="FunFam" id="3.90.170.10:FF:000001">
    <property type="entry name" value="Adenylosuccinate synthetase"/>
    <property type="match status" value="1"/>
</dbReference>
<dbReference type="SUPFAM" id="SSF52540">
    <property type="entry name" value="P-loop containing nucleoside triphosphate hydrolases"/>
    <property type="match status" value="1"/>
</dbReference>
<dbReference type="PROSITE" id="PS01266">
    <property type="entry name" value="ADENYLOSUCCIN_SYN_1"/>
    <property type="match status" value="1"/>
</dbReference>
<reference evidence="12 13" key="1">
    <citation type="journal article" date="2010" name="Nature">
        <title>The Ectocarpus genome and the independent evolution of multicellularity in brown algae.</title>
        <authorList>
            <person name="Cock J.M."/>
            <person name="Sterck L."/>
            <person name="Rouze P."/>
            <person name="Scornet D."/>
            <person name="Allen A.E."/>
            <person name="Amoutzias G."/>
            <person name="Anthouard V."/>
            <person name="Artiguenave F."/>
            <person name="Aury J.M."/>
            <person name="Badger J.H."/>
            <person name="Beszteri B."/>
            <person name="Billiau K."/>
            <person name="Bonnet E."/>
            <person name="Bothwell J.H."/>
            <person name="Bowler C."/>
            <person name="Boyen C."/>
            <person name="Brownlee C."/>
            <person name="Carrano C.J."/>
            <person name="Charrier B."/>
            <person name="Cho G.Y."/>
            <person name="Coelho S.M."/>
            <person name="Collen J."/>
            <person name="Corre E."/>
            <person name="Da Silva C."/>
            <person name="Delage L."/>
            <person name="Delaroque N."/>
            <person name="Dittami S.M."/>
            <person name="Doulbeau S."/>
            <person name="Elias M."/>
            <person name="Farnham G."/>
            <person name="Gachon C.M."/>
            <person name="Gschloessl B."/>
            <person name="Heesch S."/>
            <person name="Jabbari K."/>
            <person name="Jubin C."/>
            <person name="Kawai H."/>
            <person name="Kimura K."/>
            <person name="Kloareg B."/>
            <person name="Kupper F.C."/>
            <person name="Lang D."/>
            <person name="Le Bail A."/>
            <person name="Leblanc C."/>
            <person name="Lerouge P."/>
            <person name="Lohr M."/>
            <person name="Lopez P.J."/>
            <person name="Martens C."/>
            <person name="Maumus F."/>
            <person name="Michel G."/>
            <person name="Miranda-Saavedra D."/>
            <person name="Morales J."/>
            <person name="Moreau H."/>
            <person name="Motomura T."/>
            <person name="Nagasato C."/>
            <person name="Napoli C.A."/>
            <person name="Nelson D.R."/>
            <person name="Nyvall-Collen P."/>
            <person name="Peters A.F."/>
            <person name="Pommier C."/>
            <person name="Potin P."/>
            <person name="Poulain J."/>
            <person name="Quesneville H."/>
            <person name="Read B."/>
            <person name="Rensing S.A."/>
            <person name="Ritter A."/>
            <person name="Rousvoal S."/>
            <person name="Samanta M."/>
            <person name="Samson G."/>
            <person name="Schroeder D.C."/>
            <person name="Segurens B."/>
            <person name="Strittmatter M."/>
            <person name="Tonon T."/>
            <person name="Tregear J.W."/>
            <person name="Valentin K."/>
            <person name="von Dassow P."/>
            <person name="Yamagishi T."/>
            <person name="Van de Peer Y."/>
            <person name="Wincker P."/>
        </authorList>
    </citation>
    <scope>NUCLEOTIDE SEQUENCE [LARGE SCALE GENOMIC DNA]</scope>
    <source>
        <strain evidence="13">Ec32 / CCAP1310/4</strain>
    </source>
</reference>
<keyword evidence="5 8" id="KW-0658">Purine biosynthesis</keyword>
<dbReference type="InterPro" id="IPR033128">
    <property type="entry name" value="Adenylosuccin_syn_Lys_AS"/>
</dbReference>
<dbReference type="InterPro" id="IPR042111">
    <property type="entry name" value="Adenylosuccinate_synth_dom3"/>
</dbReference>
<feature type="binding site" evidence="8">
    <location>
        <begin position="468"/>
        <end position="470"/>
    </location>
    <ligand>
        <name>GTP</name>
        <dbReference type="ChEBI" id="CHEBI:37565"/>
    </ligand>
</feature>
<evidence type="ECO:0000313" key="12">
    <source>
        <dbReference type="EMBL" id="CBJ32098.1"/>
    </source>
</evidence>
<feature type="binding site" evidence="8">
    <location>
        <position position="187"/>
    </location>
    <ligand>
        <name>IMP</name>
        <dbReference type="ChEBI" id="CHEBI:58053"/>
    </ligand>
</feature>
<dbReference type="GO" id="GO:0044208">
    <property type="term" value="P:'de novo' AMP biosynthetic process"/>
    <property type="evidence" value="ECO:0007669"/>
    <property type="project" value="UniProtKB-UniRule"/>
</dbReference>
<feature type="binding site" evidence="8">
    <location>
        <position position="279"/>
    </location>
    <ligand>
        <name>IMP</name>
        <dbReference type="ChEBI" id="CHEBI:58053"/>
    </ligand>
</feature>
<feature type="binding site" evidence="8">
    <location>
        <position position="358"/>
    </location>
    <ligand>
        <name>IMP</name>
        <dbReference type="ChEBI" id="CHEBI:58053"/>
    </ligand>
</feature>
<feature type="binding site" evidence="8">
    <location>
        <position position="98"/>
    </location>
    <ligand>
        <name>Mg(2+)</name>
        <dbReference type="ChEBI" id="CHEBI:18420"/>
    </ligand>
</feature>
<dbReference type="InterPro" id="IPR027417">
    <property type="entry name" value="P-loop_NTPase"/>
</dbReference>
<accession>D7FWL0</accession>
<comment type="catalytic activity">
    <reaction evidence="8 10">
        <text>IMP + L-aspartate + GTP = N(6)-(1,2-dicarboxyethyl)-AMP + GDP + phosphate + 2 H(+)</text>
        <dbReference type="Rhea" id="RHEA:15753"/>
        <dbReference type="ChEBI" id="CHEBI:15378"/>
        <dbReference type="ChEBI" id="CHEBI:29991"/>
        <dbReference type="ChEBI" id="CHEBI:37565"/>
        <dbReference type="ChEBI" id="CHEBI:43474"/>
        <dbReference type="ChEBI" id="CHEBI:57567"/>
        <dbReference type="ChEBI" id="CHEBI:58053"/>
        <dbReference type="ChEBI" id="CHEBI:58189"/>
        <dbReference type="EC" id="6.3.4.4"/>
    </reaction>
</comment>
<evidence type="ECO:0000256" key="5">
    <source>
        <dbReference type="ARBA" id="ARBA00022755"/>
    </source>
</evidence>